<organism evidence="1 2">
    <name type="scientific">Ixodes persulcatus</name>
    <name type="common">Taiga tick</name>
    <dbReference type="NCBI Taxonomy" id="34615"/>
    <lineage>
        <taxon>Eukaryota</taxon>
        <taxon>Metazoa</taxon>
        <taxon>Ecdysozoa</taxon>
        <taxon>Arthropoda</taxon>
        <taxon>Chelicerata</taxon>
        <taxon>Arachnida</taxon>
        <taxon>Acari</taxon>
        <taxon>Parasitiformes</taxon>
        <taxon>Ixodida</taxon>
        <taxon>Ixodoidea</taxon>
        <taxon>Ixodidae</taxon>
        <taxon>Ixodinae</taxon>
        <taxon>Ixodes</taxon>
    </lineage>
</organism>
<comment type="caution">
    <text evidence="1">The sequence shown here is derived from an EMBL/GenBank/DDBJ whole genome shotgun (WGS) entry which is preliminary data.</text>
</comment>
<proteinExistence type="predicted"/>
<sequence>MSPSPVRVTFLGLTYFVAKLLTDLAGEALFPWCDHPVDCFDFTIELSQSVDHSVDACEGLYDHTCAFWALNHPLASSHFDHLNSRIHLELFKLLIKPPQRRSFSVFDKTMTIDFKTDNRYGFALSYSGLDHNSSVLTNHERIKNCLKSIPPKSSISPVAIAERIVSVNTELRALTTTFKLANKLFPHRTTIQDVGNATGPVLSTGDWVNAINKHLPKDRQITSSDEIVVFQGGLLPYIKELLRGRGHNAIDLMIYVGWVIIQLLTPGLSFGQIGCLDLAGIETSFGCLQLVNQILPFPMGRLLFDAISPAGVENLTYKILTDVKYATKQSFEQLSWMDNKTVAGAKDRVDSIISVVSLPEHLTQRKDIEQALDYVPSFQDPFIRSYLETLQKQSEKQKRLLVHDPTVTVRRDDLLIEVTSVNAYYIPLWHMIIIPGSIMLQPFVHPSLPTAVNYGAIGKVMGHEITHSFDFLFGDIATSGDKVDWYSKDSRAEFRRKIECVMKQVQNASDIKGIGLSSISESFADTAGLEKAYSAFSRIAKGSGLLRYNPDQLFFASGCFAFCASRREGVDKGKIYPPTFLRCDVPAANEAHFADAFKCPKGARLNPTNRCDFH</sequence>
<keyword evidence="2" id="KW-1185">Reference proteome</keyword>
<reference evidence="1 2" key="1">
    <citation type="journal article" date="2020" name="Cell">
        <title>Large-Scale Comparative Analyses of Tick Genomes Elucidate Their Genetic Diversity and Vector Capacities.</title>
        <authorList>
            <consortium name="Tick Genome and Microbiome Consortium (TIGMIC)"/>
            <person name="Jia N."/>
            <person name="Wang J."/>
            <person name="Shi W."/>
            <person name="Du L."/>
            <person name="Sun Y."/>
            <person name="Zhan W."/>
            <person name="Jiang J.F."/>
            <person name="Wang Q."/>
            <person name="Zhang B."/>
            <person name="Ji P."/>
            <person name="Bell-Sakyi L."/>
            <person name="Cui X.M."/>
            <person name="Yuan T.T."/>
            <person name="Jiang B.G."/>
            <person name="Yang W.F."/>
            <person name="Lam T.T."/>
            <person name="Chang Q.C."/>
            <person name="Ding S.J."/>
            <person name="Wang X.J."/>
            <person name="Zhu J.G."/>
            <person name="Ruan X.D."/>
            <person name="Zhao L."/>
            <person name="Wei J.T."/>
            <person name="Ye R.Z."/>
            <person name="Que T.C."/>
            <person name="Du C.H."/>
            <person name="Zhou Y.H."/>
            <person name="Cheng J.X."/>
            <person name="Dai P.F."/>
            <person name="Guo W.B."/>
            <person name="Han X.H."/>
            <person name="Huang E.J."/>
            <person name="Li L.F."/>
            <person name="Wei W."/>
            <person name="Gao Y.C."/>
            <person name="Liu J.Z."/>
            <person name="Shao H.Z."/>
            <person name="Wang X."/>
            <person name="Wang C.C."/>
            <person name="Yang T.C."/>
            <person name="Huo Q.B."/>
            <person name="Li W."/>
            <person name="Chen H.Y."/>
            <person name="Chen S.E."/>
            <person name="Zhou L.G."/>
            <person name="Ni X.B."/>
            <person name="Tian J.H."/>
            <person name="Sheng Y."/>
            <person name="Liu T."/>
            <person name="Pan Y.S."/>
            <person name="Xia L.Y."/>
            <person name="Li J."/>
            <person name="Zhao F."/>
            <person name="Cao W.C."/>
        </authorList>
    </citation>
    <scope>NUCLEOTIDE SEQUENCE [LARGE SCALE GENOMIC DNA]</scope>
    <source>
        <strain evidence="1">Iper-2018</strain>
    </source>
</reference>
<name>A0AC60Q698_IXOPE</name>
<dbReference type="Proteomes" id="UP000805193">
    <property type="component" value="Unassembled WGS sequence"/>
</dbReference>
<gene>
    <name evidence="1" type="ORF">HPB47_023693</name>
</gene>
<evidence type="ECO:0000313" key="2">
    <source>
        <dbReference type="Proteomes" id="UP000805193"/>
    </source>
</evidence>
<accession>A0AC60Q698</accession>
<dbReference type="EMBL" id="JABSTQ010009418">
    <property type="protein sequence ID" value="KAG0429378.1"/>
    <property type="molecule type" value="Genomic_DNA"/>
</dbReference>
<protein>
    <submittedName>
        <fullName evidence="1">Uncharacterized protein</fullName>
    </submittedName>
</protein>
<evidence type="ECO:0000313" key="1">
    <source>
        <dbReference type="EMBL" id="KAG0429378.1"/>
    </source>
</evidence>